<comment type="similarity">
    <text evidence="2 11">Belongs to the zinc-containing alcohol dehydrogenase family.</text>
</comment>
<dbReference type="InterPro" id="IPR020843">
    <property type="entry name" value="ER"/>
</dbReference>
<name>A0A433DDA3_9FUNG</name>
<protein>
    <recommendedName>
        <fullName evidence="9">L-arabinitol 4-dehydrogenase</fullName>
        <ecNumber evidence="8">1.1.1.12</ecNumber>
    </recommendedName>
</protein>
<evidence type="ECO:0000313" key="13">
    <source>
        <dbReference type="EMBL" id="RUP48804.1"/>
    </source>
</evidence>
<dbReference type="Gene3D" id="3.90.180.10">
    <property type="entry name" value="Medium-chain alcohol dehydrogenases, catalytic domain"/>
    <property type="match status" value="1"/>
</dbReference>
<proteinExistence type="inferred from homology"/>
<dbReference type="InterPro" id="IPR045306">
    <property type="entry name" value="SDH-like"/>
</dbReference>
<evidence type="ECO:0000313" key="14">
    <source>
        <dbReference type="Proteomes" id="UP000268093"/>
    </source>
</evidence>
<sequence>MKIADPIWAALNHVATVSGARKFSPISHASYPLKKRIPLSLKIFIHTTMSTDSRNYAVLLTKKDDLQIVEIPMPEPAHGEVQLQTKATGICGSDVHMWKHGQIGIFEVKNPVILGHESMGVVTKLGEGIKTLKVGDRVAIEPGIPCSACEQCLGGRYNLCPELVFKSTPPYHGVLANYITHPERWLYKLPDTISDAEAALLEPLSVAIAAVERAPARPAHSLLICGAGPIGLLVLAVSRARGVGPILITDMQPSRLAVARQLGADHVFQIDPTHSDVATAQEIRRVLGEAPEVSLECTGIESSFRTAIRATRDGGCCCLVGVGKNDQTLPVNDFAMREVDIKGLFRYHHTWPKAIRLLQTGKLDVKGLVTHQFDFKDALKAFEVAADYSKGSIKVQIVS</sequence>
<feature type="domain" description="Enoyl reductase (ER)" evidence="12">
    <location>
        <begin position="63"/>
        <end position="369"/>
    </location>
</feature>
<dbReference type="GO" id="GO:0003939">
    <property type="term" value="F:L-iditol 2-dehydrogenase (NAD+) activity"/>
    <property type="evidence" value="ECO:0007669"/>
    <property type="project" value="TreeGrafter"/>
</dbReference>
<dbReference type="PANTHER" id="PTHR43161:SF12">
    <property type="entry name" value="L-ARABINITOL 4-DEHYDROGENASE"/>
    <property type="match status" value="1"/>
</dbReference>
<dbReference type="InterPro" id="IPR013149">
    <property type="entry name" value="ADH-like_C"/>
</dbReference>
<comment type="caution">
    <text evidence="13">The sequence shown here is derived from an EMBL/GenBank/DDBJ whole genome shotgun (WGS) entry which is preliminary data.</text>
</comment>
<keyword evidence="14" id="KW-1185">Reference proteome</keyword>
<dbReference type="GO" id="GO:0050019">
    <property type="term" value="F:L-arabinitol 4-dehydrogenase activity"/>
    <property type="evidence" value="ECO:0007669"/>
    <property type="project" value="UniProtKB-EC"/>
</dbReference>
<dbReference type="Proteomes" id="UP000268093">
    <property type="component" value="Unassembled WGS sequence"/>
</dbReference>
<dbReference type="SMART" id="SM00829">
    <property type="entry name" value="PKS_ER"/>
    <property type="match status" value="1"/>
</dbReference>
<dbReference type="PROSITE" id="PS00059">
    <property type="entry name" value="ADH_ZINC"/>
    <property type="match status" value="1"/>
</dbReference>
<dbReference type="GO" id="GO:0008270">
    <property type="term" value="F:zinc ion binding"/>
    <property type="evidence" value="ECO:0007669"/>
    <property type="project" value="InterPro"/>
</dbReference>
<dbReference type="EC" id="1.1.1.12" evidence="8"/>
<dbReference type="OrthoDB" id="2148442at2759"/>
<evidence type="ECO:0000256" key="5">
    <source>
        <dbReference type="ARBA" id="ARBA00022833"/>
    </source>
</evidence>
<dbReference type="GO" id="GO:0006062">
    <property type="term" value="P:sorbitol catabolic process"/>
    <property type="evidence" value="ECO:0007669"/>
    <property type="project" value="TreeGrafter"/>
</dbReference>
<dbReference type="SUPFAM" id="SSF50129">
    <property type="entry name" value="GroES-like"/>
    <property type="match status" value="1"/>
</dbReference>
<evidence type="ECO:0000256" key="4">
    <source>
        <dbReference type="ARBA" id="ARBA00022723"/>
    </source>
</evidence>
<evidence type="ECO:0000256" key="6">
    <source>
        <dbReference type="ARBA" id="ARBA00023002"/>
    </source>
</evidence>
<evidence type="ECO:0000259" key="12">
    <source>
        <dbReference type="SMART" id="SM00829"/>
    </source>
</evidence>
<comment type="subunit">
    <text evidence="3">Homotetramer.</text>
</comment>
<dbReference type="Pfam" id="PF00107">
    <property type="entry name" value="ADH_zinc_N"/>
    <property type="match status" value="1"/>
</dbReference>
<dbReference type="Pfam" id="PF08240">
    <property type="entry name" value="ADH_N"/>
    <property type="match status" value="1"/>
</dbReference>
<evidence type="ECO:0000256" key="9">
    <source>
        <dbReference type="ARBA" id="ARBA00039783"/>
    </source>
</evidence>
<evidence type="ECO:0000256" key="11">
    <source>
        <dbReference type="RuleBase" id="RU361277"/>
    </source>
</evidence>
<evidence type="ECO:0000256" key="1">
    <source>
        <dbReference type="ARBA" id="ARBA00001947"/>
    </source>
</evidence>
<dbReference type="SUPFAM" id="SSF51735">
    <property type="entry name" value="NAD(P)-binding Rossmann-fold domains"/>
    <property type="match status" value="1"/>
</dbReference>
<dbReference type="InterPro" id="IPR013154">
    <property type="entry name" value="ADH-like_N"/>
</dbReference>
<keyword evidence="6" id="KW-0560">Oxidoreductase</keyword>
<dbReference type="CDD" id="cd05285">
    <property type="entry name" value="sorbitol_DH"/>
    <property type="match status" value="1"/>
</dbReference>
<dbReference type="Gene3D" id="3.40.50.720">
    <property type="entry name" value="NAD(P)-binding Rossmann-like Domain"/>
    <property type="match status" value="1"/>
</dbReference>
<comment type="cofactor">
    <cofactor evidence="1 11">
        <name>Zn(2+)</name>
        <dbReference type="ChEBI" id="CHEBI:29105"/>
    </cofactor>
</comment>
<keyword evidence="4 11" id="KW-0479">Metal-binding</keyword>
<accession>A0A433DDA3</accession>
<evidence type="ECO:0000256" key="8">
    <source>
        <dbReference type="ARBA" id="ARBA00038954"/>
    </source>
</evidence>
<dbReference type="InterPro" id="IPR011032">
    <property type="entry name" value="GroES-like_sf"/>
</dbReference>
<dbReference type="PANTHER" id="PTHR43161">
    <property type="entry name" value="SORBITOL DEHYDROGENASE"/>
    <property type="match status" value="1"/>
</dbReference>
<evidence type="ECO:0000256" key="7">
    <source>
        <dbReference type="ARBA" id="ARBA00023027"/>
    </source>
</evidence>
<keyword evidence="7" id="KW-0520">NAD</keyword>
<reference evidence="13 14" key="1">
    <citation type="journal article" date="2018" name="New Phytol.">
        <title>Phylogenomics of Endogonaceae and evolution of mycorrhizas within Mucoromycota.</title>
        <authorList>
            <person name="Chang Y."/>
            <person name="Desiro A."/>
            <person name="Na H."/>
            <person name="Sandor L."/>
            <person name="Lipzen A."/>
            <person name="Clum A."/>
            <person name="Barry K."/>
            <person name="Grigoriev I.V."/>
            <person name="Martin F.M."/>
            <person name="Stajich J.E."/>
            <person name="Smith M.E."/>
            <person name="Bonito G."/>
            <person name="Spatafora J.W."/>
        </authorList>
    </citation>
    <scope>NUCLEOTIDE SEQUENCE [LARGE SCALE GENOMIC DNA]</scope>
    <source>
        <strain evidence="13 14">GMNB39</strain>
    </source>
</reference>
<evidence type="ECO:0000256" key="3">
    <source>
        <dbReference type="ARBA" id="ARBA00011881"/>
    </source>
</evidence>
<gene>
    <name evidence="13" type="ORF">BC936DRAFT_143945</name>
</gene>
<dbReference type="InterPro" id="IPR002328">
    <property type="entry name" value="ADH_Zn_CS"/>
</dbReference>
<evidence type="ECO:0000256" key="2">
    <source>
        <dbReference type="ARBA" id="ARBA00008072"/>
    </source>
</evidence>
<dbReference type="InterPro" id="IPR036291">
    <property type="entry name" value="NAD(P)-bd_dom_sf"/>
</dbReference>
<dbReference type="EMBL" id="RBNI01002946">
    <property type="protein sequence ID" value="RUP48804.1"/>
    <property type="molecule type" value="Genomic_DNA"/>
</dbReference>
<dbReference type="AlphaFoldDB" id="A0A433DDA3"/>
<dbReference type="FunFam" id="3.40.50.720:FF:000068">
    <property type="entry name" value="Sorbitol dehydrogenase"/>
    <property type="match status" value="1"/>
</dbReference>
<evidence type="ECO:0000256" key="10">
    <source>
        <dbReference type="ARBA" id="ARBA00049317"/>
    </source>
</evidence>
<keyword evidence="5 11" id="KW-0862">Zinc</keyword>
<comment type="catalytic activity">
    <reaction evidence="10">
        <text>L-arabinitol + NAD(+) = L-xylulose + NADH + H(+)</text>
        <dbReference type="Rhea" id="RHEA:16381"/>
        <dbReference type="ChEBI" id="CHEBI:15378"/>
        <dbReference type="ChEBI" id="CHEBI:17399"/>
        <dbReference type="ChEBI" id="CHEBI:18403"/>
        <dbReference type="ChEBI" id="CHEBI:57540"/>
        <dbReference type="ChEBI" id="CHEBI:57945"/>
        <dbReference type="EC" id="1.1.1.12"/>
    </reaction>
</comment>
<organism evidence="13 14">
    <name type="scientific">Jimgerdemannia flammicorona</name>
    <dbReference type="NCBI Taxonomy" id="994334"/>
    <lineage>
        <taxon>Eukaryota</taxon>
        <taxon>Fungi</taxon>
        <taxon>Fungi incertae sedis</taxon>
        <taxon>Mucoromycota</taxon>
        <taxon>Mucoromycotina</taxon>
        <taxon>Endogonomycetes</taxon>
        <taxon>Endogonales</taxon>
        <taxon>Endogonaceae</taxon>
        <taxon>Jimgerdemannia</taxon>
    </lineage>
</organism>